<comment type="caution">
    <text evidence="1">The sequence shown here is derived from an EMBL/GenBank/DDBJ whole genome shotgun (WGS) entry which is preliminary data.</text>
</comment>
<protein>
    <submittedName>
        <fullName evidence="1">Uncharacterized protein</fullName>
    </submittedName>
</protein>
<organism evidence="1 2">
    <name type="scientific">Fusarium falciforme</name>
    <dbReference type="NCBI Taxonomy" id="195108"/>
    <lineage>
        <taxon>Eukaryota</taxon>
        <taxon>Fungi</taxon>
        <taxon>Dikarya</taxon>
        <taxon>Ascomycota</taxon>
        <taxon>Pezizomycotina</taxon>
        <taxon>Sordariomycetes</taxon>
        <taxon>Hypocreomycetidae</taxon>
        <taxon>Hypocreales</taxon>
        <taxon>Nectriaceae</taxon>
        <taxon>Fusarium</taxon>
        <taxon>Fusarium solani species complex</taxon>
    </lineage>
</organism>
<reference evidence="1" key="1">
    <citation type="submission" date="2022-09" db="EMBL/GenBank/DDBJ databases">
        <title>Fusarium specimens isolated from Avocado Roots.</title>
        <authorList>
            <person name="Stajich J."/>
            <person name="Roper C."/>
            <person name="Heimlech-Rivalta G."/>
        </authorList>
    </citation>
    <scope>NUCLEOTIDE SEQUENCE</scope>
    <source>
        <strain evidence="1">A02</strain>
    </source>
</reference>
<evidence type="ECO:0000313" key="1">
    <source>
        <dbReference type="EMBL" id="KAJ4191033.1"/>
    </source>
</evidence>
<accession>A0A9W8V1N2</accession>
<dbReference type="EMBL" id="JAOQAV010000010">
    <property type="protein sequence ID" value="KAJ4191033.1"/>
    <property type="molecule type" value="Genomic_DNA"/>
</dbReference>
<dbReference type="AlphaFoldDB" id="A0A9W8V1N2"/>
<keyword evidence="2" id="KW-1185">Reference proteome</keyword>
<gene>
    <name evidence="1" type="ORF">NW755_005244</name>
</gene>
<evidence type="ECO:0000313" key="2">
    <source>
        <dbReference type="Proteomes" id="UP001152087"/>
    </source>
</evidence>
<name>A0A9W8V1N2_9HYPO</name>
<sequence>MVTEGNEIFEFELFDVSSELRVVEEIQEQAFMGIWPALDEYGTRDPAEALVDPSELMKRATVNVAQQHILQGLVWEV</sequence>
<dbReference type="Proteomes" id="UP001152087">
    <property type="component" value="Unassembled WGS sequence"/>
</dbReference>
<proteinExistence type="predicted"/>